<evidence type="ECO:0000313" key="3">
    <source>
        <dbReference type="Proteomes" id="UP000032611"/>
    </source>
</evidence>
<dbReference type="KEGG" id="mey:TM49_12660"/>
<name>A0A0D5LSH3_MAREN</name>
<dbReference type="HOGENOM" id="CLU_579781_0_0_5"/>
<feature type="compositionally biased region" description="Pro residues" evidence="1">
    <location>
        <begin position="318"/>
        <end position="329"/>
    </location>
</feature>
<protein>
    <recommendedName>
        <fullName evidence="4">Exo-alpha-sialidase</fullName>
    </recommendedName>
</protein>
<feature type="region of interest" description="Disordered" evidence="1">
    <location>
        <begin position="308"/>
        <end position="329"/>
    </location>
</feature>
<reference evidence="2 3" key="1">
    <citation type="journal article" date="2015" name="Genome Announc.">
        <title>Complete genome sequence of Martelella endophytica YC6887, which has antifungal activity associated with a halophyte.</title>
        <authorList>
            <person name="Khan A."/>
            <person name="Khan H."/>
            <person name="Chung E.J."/>
            <person name="Hossain M.T."/>
            <person name="Chung Y.R."/>
        </authorList>
    </citation>
    <scope>NUCLEOTIDE SEQUENCE [LARGE SCALE GENOMIC DNA]</scope>
    <source>
        <strain evidence="2">YC6887</strain>
    </source>
</reference>
<dbReference type="EMBL" id="CP010803">
    <property type="protein sequence ID" value="AJY46328.1"/>
    <property type="molecule type" value="Genomic_DNA"/>
</dbReference>
<dbReference type="STRING" id="1486262.TM49_12660"/>
<dbReference type="Gene3D" id="2.120.10.70">
    <property type="entry name" value="Fucose-specific lectin"/>
    <property type="match status" value="2"/>
</dbReference>
<organism evidence="2 3">
    <name type="scientific">Martelella endophytica</name>
    <dbReference type="NCBI Taxonomy" id="1486262"/>
    <lineage>
        <taxon>Bacteria</taxon>
        <taxon>Pseudomonadati</taxon>
        <taxon>Pseudomonadota</taxon>
        <taxon>Alphaproteobacteria</taxon>
        <taxon>Hyphomicrobiales</taxon>
        <taxon>Aurantimonadaceae</taxon>
        <taxon>Martelella</taxon>
    </lineage>
</organism>
<dbReference type="AlphaFoldDB" id="A0A0D5LSH3"/>
<gene>
    <name evidence="2" type="ORF">TM49_12660</name>
</gene>
<keyword evidence="3" id="KW-1185">Reference proteome</keyword>
<evidence type="ECO:0000256" key="1">
    <source>
        <dbReference type="SAM" id="MobiDB-lite"/>
    </source>
</evidence>
<dbReference type="SUPFAM" id="SSF89372">
    <property type="entry name" value="Fucose-specific lectin"/>
    <property type="match status" value="1"/>
</dbReference>
<dbReference type="PATRIC" id="fig|1486262.3.peg.2617"/>
<sequence>MYFGDAGSLRGQVFYRDSPGSRKRKTDMGLKAIHSATANWSDPTRIGSDTTSSGPRCTRLNGVDWVFWRTETGNRVWYSTLTETGWSSPQQHPAAATTSAPAVAAFKNGIFLAWLGGGNSIWTSWFTGTEWTDQFPTGGVTSNLGPALAVYDDLLYMAWAGRDNSVYYKTYDLQYWGGQQELSDTYNISDTPALAVSGNALHLAWYDGKQKNILHCSYDGSNWSTANAVTGPNTQNGPALANSDDGLAMTWRNRADNSVYWSTCSSDTQDWSEPVAIAGAATNDSPGMYGDDKDVRLVWRGAAEDGVWTSDLPAGGAPNPPPTEPRPIPPEIEGILADQAWGDAQTNTYVTVTVTQPDGSVKYYDPVPTDGTGDWELSFDPVLQPLATVSLTASFGLGGKPSDPYVRVFEQSYVASVDIDSVGETSFAGSAKAGQKVIGWRKSDGTKMVDFTTSATSPPFNQPYVDNLKLPDDDLLCVVAADPKTGSMSLFNRKPEGYVAP</sequence>
<evidence type="ECO:0000313" key="2">
    <source>
        <dbReference type="EMBL" id="AJY46328.1"/>
    </source>
</evidence>
<accession>A0A0D5LSH3</accession>
<dbReference type="Proteomes" id="UP000032611">
    <property type="component" value="Chromosome"/>
</dbReference>
<proteinExistence type="predicted"/>
<evidence type="ECO:0008006" key="4">
    <source>
        <dbReference type="Google" id="ProtNLM"/>
    </source>
</evidence>